<dbReference type="SMART" id="SM00871">
    <property type="entry name" value="AraC_E_bind"/>
    <property type="match status" value="1"/>
</dbReference>
<feature type="compositionally biased region" description="Low complexity" evidence="1">
    <location>
        <begin position="61"/>
        <end position="78"/>
    </location>
</feature>
<dbReference type="Gene3D" id="3.20.80.10">
    <property type="entry name" value="Regulatory factor, effector binding domain"/>
    <property type="match status" value="1"/>
</dbReference>
<evidence type="ECO:0000313" key="4">
    <source>
        <dbReference type="Proteomes" id="UP000294664"/>
    </source>
</evidence>
<dbReference type="SUPFAM" id="SSF55136">
    <property type="entry name" value="Probable bacterial effector-binding domain"/>
    <property type="match status" value="1"/>
</dbReference>
<comment type="caution">
    <text evidence="3">The sequence shown here is derived from an EMBL/GenBank/DDBJ whole genome shotgun (WGS) entry which is preliminary data.</text>
</comment>
<proteinExistence type="predicted"/>
<feature type="region of interest" description="Disordered" evidence="1">
    <location>
        <begin position="61"/>
        <end position="82"/>
    </location>
</feature>
<reference evidence="3 4" key="1">
    <citation type="submission" date="2019-03" db="EMBL/GenBank/DDBJ databases">
        <title>Genomic Encyclopedia of Type Strains, Phase IV (KMG-IV): sequencing the most valuable type-strain genomes for metagenomic binning, comparative biology and taxonomic classification.</title>
        <authorList>
            <person name="Goeker M."/>
        </authorList>
    </citation>
    <scope>NUCLEOTIDE SEQUENCE [LARGE SCALE GENOMIC DNA]</scope>
    <source>
        <strain evidence="3 4">DSM 9035</strain>
    </source>
</reference>
<dbReference type="Pfam" id="PF06445">
    <property type="entry name" value="GyrI-like"/>
    <property type="match status" value="1"/>
</dbReference>
<accession>A0A4R3LWZ2</accession>
<dbReference type="InterPro" id="IPR010499">
    <property type="entry name" value="AraC_E-bd"/>
</dbReference>
<sequence>MAVVGSRATPRPGWYAPRTKLDKDKRGLRTKDEKMTFGDRVRGIAIALFTGCLLAVTPAAGAPSAPGGPGTAPLAQAPNGPQHLDAVMGQEAVLNPMPILTKTGTASWAEGFDALVAALKDITAEMDRLGLKRAGDAMVAYTASDEAGFDYEAQIPFSGATTEKPANGVGLGASYSGRVLKFGHVGSFADMDNTYEAIANYLDARNIEAQDLYIERYLTDPVTAPPESLEVEIFVPLR</sequence>
<keyword evidence="4" id="KW-1185">Reference proteome</keyword>
<gene>
    <name evidence="3" type="ORF">EDC64_105191</name>
</gene>
<organism evidence="3 4">
    <name type="scientific">Aquabacter spiritensis</name>
    <dbReference type="NCBI Taxonomy" id="933073"/>
    <lineage>
        <taxon>Bacteria</taxon>
        <taxon>Pseudomonadati</taxon>
        <taxon>Pseudomonadota</taxon>
        <taxon>Alphaproteobacteria</taxon>
        <taxon>Hyphomicrobiales</taxon>
        <taxon>Xanthobacteraceae</taxon>
        <taxon>Aquabacter</taxon>
    </lineage>
</organism>
<dbReference type="Proteomes" id="UP000294664">
    <property type="component" value="Unassembled WGS sequence"/>
</dbReference>
<protein>
    <submittedName>
        <fullName evidence="3">Effector-binding domain-containing protein</fullName>
    </submittedName>
</protein>
<dbReference type="AlphaFoldDB" id="A0A4R3LWZ2"/>
<dbReference type="EMBL" id="SMAI01000005">
    <property type="protein sequence ID" value="TCT05160.1"/>
    <property type="molecule type" value="Genomic_DNA"/>
</dbReference>
<evidence type="ECO:0000256" key="1">
    <source>
        <dbReference type="SAM" id="MobiDB-lite"/>
    </source>
</evidence>
<feature type="domain" description="AraC effector-binding" evidence="2">
    <location>
        <begin position="88"/>
        <end position="238"/>
    </location>
</feature>
<name>A0A4R3LWZ2_9HYPH</name>
<dbReference type="InterPro" id="IPR011256">
    <property type="entry name" value="Reg_factor_effector_dom_sf"/>
</dbReference>
<evidence type="ECO:0000259" key="2">
    <source>
        <dbReference type="SMART" id="SM00871"/>
    </source>
</evidence>
<dbReference type="OrthoDB" id="8449526at2"/>
<evidence type="ECO:0000313" key="3">
    <source>
        <dbReference type="EMBL" id="TCT05160.1"/>
    </source>
</evidence>
<dbReference type="InterPro" id="IPR029442">
    <property type="entry name" value="GyrI-like"/>
</dbReference>